<dbReference type="EMBL" id="JBJXBP010000002">
    <property type="protein sequence ID" value="KAL3844234.1"/>
    <property type="molecule type" value="Genomic_DNA"/>
</dbReference>
<keyword evidence="1" id="KW-1133">Transmembrane helix</keyword>
<evidence type="ECO:0000313" key="2">
    <source>
        <dbReference type="EMBL" id="KAL3844234.1"/>
    </source>
</evidence>
<feature type="transmembrane region" description="Helical" evidence="1">
    <location>
        <begin position="100"/>
        <end position="123"/>
    </location>
</feature>
<dbReference type="Pfam" id="PF06799">
    <property type="entry name" value="CGLD27-like"/>
    <property type="match status" value="1"/>
</dbReference>
<keyword evidence="3" id="KW-1185">Reference proteome</keyword>
<evidence type="ECO:0000256" key="1">
    <source>
        <dbReference type="SAM" id="Phobius"/>
    </source>
</evidence>
<dbReference type="PANTHER" id="PTHR34214:SF1">
    <property type="entry name" value="DUF1230 FAMILY PROTEIN"/>
    <property type="match status" value="1"/>
</dbReference>
<name>A0ABD3U462_9LAMI</name>
<protein>
    <recommendedName>
        <fullName evidence="4">DUF1230 family protein</fullName>
    </recommendedName>
</protein>
<accession>A0ABD3U462</accession>
<keyword evidence="1" id="KW-0812">Transmembrane</keyword>
<proteinExistence type="predicted"/>
<sequence length="271" mass="29715">MGTTFYFSSPALTFRSTLSLTYYHQPALTTIFSFTNPKSKTRNSFPKIPLSSFKNNNNTPRETECPVPFDQQPINEYESLSSSFPFSWAAGDIVQYCSRLFVTGFCFALFLGLPVSWVGAVGLKPEPIRLVLGSVSTGLFVVTLGVVRMYLGWAYVGNRLLSAAVEYEETGWYDGQVWVKTAEVLARDRLLGSFSVKPVVGRLKKSLVVLGISLLMFIDLFINSGTGSSPNAYIPQEPAGGRSVPGVYNDASARNFEPDAFCGEPSSPIHP</sequence>
<organism evidence="2 3">
    <name type="scientific">Penstemon smallii</name>
    <dbReference type="NCBI Taxonomy" id="265156"/>
    <lineage>
        <taxon>Eukaryota</taxon>
        <taxon>Viridiplantae</taxon>
        <taxon>Streptophyta</taxon>
        <taxon>Embryophyta</taxon>
        <taxon>Tracheophyta</taxon>
        <taxon>Spermatophyta</taxon>
        <taxon>Magnoliopsida</taxon>
        <taxon>eudicotyledons</taxon>
        <taxon>Gunneridae</taxon>
        <taxon>Pentapetalae</taxon>
        <taxon>asterids</taxon>
        <taxon>lamiids</taxon>
        <taxon>Lamiales</taxon>
        <taxon>Plantaginaceae</taxon>
        <taxon>Cheloneae</taxon>
        <taxon>Penstemon</taxon>
    </lineage>
</organism>
<evidence type="ECO:0008006" key="4">
    <source>
        <dbReference type="Google" id="ProtNLM"/>
    </source>
</evidence>
<comment type="caution">
    <text evidence="2">The sequence shown here is derived from an EMBL/GenBank/DDBJ whole genome shotgun (WGS) entry which is preliminary data.</text>
</comment>
<dbReference type="AlphaFoldDB" id="A0ABD3U462"/>
<dbReference type="PANTHER" id="PTHR34214">
    <property type="match status" value="1"/>
</dbReference>
<dbReference type="InterPro" id="IPR009631">
    <property type="entry name" value="CGLD27-like"/>
</dbReference>
<gene>
    <name evidence="2" type="ORF">ACJIZ3_001637</name>
</gene>
<keyword evidence="1" id="KW-0472">Membrane</keyword>
<feature type="transmembrane region" description="Helical" evidence="1">
    <location>
        <begin position="130"/>
        <end position="151"/>
    </location>
</feature>
<reference evidence="2 3" key="1">
    <citation type="submission" date="2024-12" db="EMBL/GenBank/DDBJ databases">
        <title>The unique morphological basis and parallel evolutionary history of personate flowers in Penstemon.</title>
        <authorList>
            <person name="Depatie T.H."/>
            <person name="Wessinger C.A."/>
        </authorList>
    </citation>
    <scope>NUCLEOTIDE SEQUENCE [LARGE SCALE GENOMIC DNA]</scope>
    <source>
        <strain evidence="2">WTNN_2</strain>
        <tissue evidence="2">Leaf</tissue>
    </source>
</reference>
<evidence type="ECO:0000313" key="3">
    <source>
        <dbReference type="Proteomes" id="UP001634393"/>
    </source>
</evidence>
<dbReference type="Proteomes" id="UP001634393">
    <property type="component" value="Unassembled WGS sequence"/>
</dbReference>